<accession>X1V0J6</accession>
<dbReference type="AlphaFoldDB" id="X1V0J6"/>
<organism evidence="1">
    <name type="scientific">marine sediment metagenome</name>
    <dbReference type="NCBI Taxonomy" id="412755"/>
    <lineage>
        <taxon>unclassified sequences</taxon>
        <taxon>metagenomes</taxon>
        <taxon>ecological metagenomes</taxon>
    </lineage>
</organism>
<proteinExistence type="predicted"/>
<gene>
    <name evidence="1" type="ORF">S12H4_55808</name>
</gene>
<comment type="caution">
    <text evidence="1">The sequence shown here is derived from an EMBL/GenBank/DDBJ whole genome shotgun (WGS) entry which is preliminary data.</text>
</comment>
<name>X1V0J6_9ZZZZ</name>
<sequence>MRNKGDQPLKIYELHNRNTGERHYSVATNAQDACSLAGCMIGDCFVTEVKEQGGHSKAGEPPLKVKIPCEVCLYQYAECRKPPDKDCPCRPESPDLKEWWRQAAEAHLCDFVGQVLKRDDYNLR</sequence>
<reference evidence="1" key="1">
    <citation type="journal article" date="2014" name="Front. Microbiol.">
        <title>High frequency of phylogenetically diverse reductive dehalogenase-homologous genes in deep subseafloor sedimentary metagenomes.</title>
        <authorList>
            <person name="Kawai M."/>
            <person name="Futagami T."/>
            <person name="Toyoda A."/>
            <person name="Takaki Y."/>
            <person name="Nishi S."/>
            <person name="Hori S."/>
            <person name="Arai W."/>
            <person name="Tsubouchi T."/>
            <person name="Morono Y."/>
            <person name="Uchiyama I."/>
            <person name="Ito T."/>
            <person name="Fujiyama A."/>
            <person name="Inagaki F."/>
            <person name="Takami H."/>
        </authorList>
    </citation>
    <scope>NUCLEOTIDE SEQUENCE</scope>
    <source>
        <strain evidence="1">Expedition CK06-06</strain>
    </source>
</reference>
<evidence type="ECO:0000313" key="1">
    <source>
        <dbReference type="EMBL" id="GAJ23224.1"/>
    </source>
</evidence>
<feature type="non-terminal residue" evidence="1">
    <location>
        <position position="124"/>
    </location>
</feature>
<dbReference type="EMBL" id="BARW01035840">
    <property type="protein sequence ID" value="GAJ23224.1"/>
    <property type="molecule type" value="Genomic_DNA"/>
</dbReference>
<protein>
    <submittedName>
        <fullName evidence="1">Uncharacterized protein</fullName>
    </submittedName>
</protein>